<dbReference type="AlphaFoldDB" id="A0A061SA66"/>
<organism evidence="1">
    <name type="scientific">Tetraselmis sp. GSL018</name>
    <dbReference type="NCBI Taxonomy" id="582737"/>
    <lineage>
        <taxon>Eukaryota</taxon>
        <taxon>Viridiplantae</taxon>
        <taxon>Chlorophyta</taxon>
        <taxon>core chlorophytes</taxon>
        <taxon>Chlorodendrophyceae</taxon>
        <taxon>Chlorodendrales</taxon>
        <taxon>Chlorodendraceae</taxon>
        <taxon>Tetraselmis</taxon>
    </lineage>
</organism>
<evidence type="ECO:0000313" key="1">
    <source>
        <dbReference type="EMBL" id="JAC79949.1"/>
    </source>
</evidence>
<reference evidence="1" key="1">
    <citation type="submission" date="2014-05" db="EMBL/GenBank/DDBJ databases">
        <title>The transcriptome of the halophilic microalga Tetraselmis sp. GSL018 isolated from the Great Salt Lake, Utah.</title>
        <authorList>
            <person name="Jinkerson R.E."/>
            <person name="D'Adamo S."/>
            <person name="Posewitz M.C."/>
        </authorList>
    </citation>
    <scope>NUCLEOTIDE SEQUENCE</scope>
    <source>
        <strain evidence="1">GSL018</strain>
    </source>
</reference>
<name>A0A061SA66_9CHLO</name>
<accession>A0A061SA66</accession>
<feature type="non-terminal residue" evidence="1">
    <location>
        <position position="1"/>
    </location>
</feature>
<sequence>SFFCSNRNSSADWSHSFLWWSRLGLRRLLGYLFPLLPIYNLRRT</sequence>
<dbReference type="EMBL" id="GBEZ01005345">
    <property type="protein sequence ID" value="JAC79949.1"/>
    <property type="molecule type" value="Transcribed_RNA"/>
</dbReference>
<proteinExistence type="predicted"/>
<protein>
    <submittedName>
        <fullName evidence="1">Uncharacterized protein</fullName>
    </submittedName>
</protein>
<gene>
    <name evidence="1" type="ORF">TSPGSL018_11428</name>
</gene>